<evidence type="ECO:0000256" key="1">
    <source>
        <dbReference type="SAM" id="MobiDB-lite"/>
    </source>
</evidence>
<feature type="compositionally biased region" description="Polar residues" evidence="1">
    <location>
        <begin position="365"/>
        <end position="378"/>
    </location>
</feature>
<dbReference type="Proteomes" id="UP001201980">
    <property type="component" value="Unassembled WGS sequence"/>
</dbReference>
<feature type="region of interest" description="Disordered" evidence="1">
    <location>
        <begin position="251"/>
        <end position="456"/>
    </location>
</feature>
<dbReference type="EMBL" id="JAKWBI020000574">
    <property type="protein sequence ID" value="KAJ2893724.1"/>
    <property type="molecule type" value="Genomic_DNA"/>
</dbReference>
<gene>
    <name evidence="2" type="ORF">MKZ38_008310</name>
</gene>
<dbReference type="PANTHER" id="PTHR38049">
    <property type="entry name" value="RICIN B LECTIN DOMAIN-CONTAINING PROTEIN"/>
    <property type="match status" value="1"/>
</dbReference>
<dbReference type="AlphaFoldDB" id="A0AAD5RHA2"/>
<evidence type="ECO:0000313" key="2">
    <source>
        <dbReference type="EMBL" id="KAJ2893724.1"/>
    </source>
</evidence>
<feature type="compositionally biased region" description="Basic and acidic residues" evidence="1">
    <location>
        <begin position="198"/>
        <end position="215"/>
    </location>
</feature>
<organism evidence="2 3">
    <name type="scientific">Zalerion maritima</name>
    <dbReference type="NCBI Taxonomy" id="339359"/>
    <lineage>
        <taxon>Eukaryota</taxon>
        <taxon>Fungi</taxon>
        <taxon>Dikarya</taxon>
        <taxon>Ascomycota</taxon>
        <taxon>Pezizomycotina</taxon>
        <taxon>Sordariomycetes</taxon>
        <taxon>Lulworthiomycetidae</taxon>
        <taxon>Lulworthiales</taxon>
        <taxon>Lulworthiaceae</taxon>
        <taxon>Zalerion</taxon>
    </lineage>
</organism>
<name>A0AAD5RHA2_9PEZI</name>
<dbReference type="PANTHER" id="PTHR38049:SF2">
    <property type="entry name" value="RICIN B LECTIN DOMAIN-CONTAINING PROTEIN"/>
    <property type="match status" value="1"/>
</dbReference>
<feature type="compositionally biased region" description="Basic and acidic residues" evidence="1">
    <location>
        <begin position="327"/>
        <end position="340"/>
    </location>
</feature>
<accession>A0AAD5RHA2</accession>
<feature type="compositionally biased region" description="Polar residues" evidence="1">
    <location>
        <begin position="413"/>
        <end position="423"/>
    </location>
</feature>
<keyword evidence="3" id="KW-1185">Reference proteome</keyword>
<protein>
    <submittedName>
        <fullName evidence="2">Uncharacterized protein</fullName>
    </submittedName>
</protein>
<sequence>MPITFIAGFAAVFGTAEAIRHTQARSRRQEHRSRKNNLGVHCIKSTRYSPMVEGKSIVLSGDKLFVDTGEEWDEPFGYPFSGYYMPYPDAPYAGLVSQIMDDPPMMNWIYVDKDTHEVKFGTRSWAEPNLTGPFDCTRQDRRLTFAGFEGFCLVQEGDFWSLYFDLDDDMLRSKVARGTPVLEVELTRKEMRVKRPPRKPEPPEGGEKEADWKIKKPEAFGQTTAEQVEQAEQEQSSQIQDILAAQAQEQSVEAQVQAEPQKATGVQSQPDIQQQDSAASSPEVPKETELSSTTGTEEVDPASNNSQASPGTEAQVAVQPENTPRMLTEEDIPKEAERNPEPMSKQAASPSPSPSPPSPPSPPSHQTWYPPSPTSSYRNGKEPASPTGSRDVPASMTSSTTVAGDDDQRSERSNNNGNKSGYRSPSVEDVADQGERKSYRVPTVQDLDELEAEALD</sequence>
<feature type="compositionally biased region" description="Polar residues" evidence="1">
    <location>
        <begin position="302"/>
        <end position="312"/>
    </location>
</feature>
<evidence type="ECO:0000313" key="3">
    <source>
        <dbReference type="Proteomes" id="UP001201980"/>
    </source>
</evidence>
<comment type="caution">
    <text evidence="2">The sequence shown here is derived from an EMBL/GenBank/DDBJ whole genome shotgun (WGS) entry which is preliminary data.</text>
</comment>
<reference evidence="2" key="1">
    <citation type="submission" date="2022-07" db="EMBL/GenBank/DDBJ databases">
        <title>Draft genome sequence of Zalerion maritima ATCC 34329, a (micro)plastics degrading marine fungus.</title>
        <authorList>
            <person name="Paco A."/>
            <person name="Goncalves M.F.M."/>
            <person name="Rocha-Santos T.A.P."/>
            <person name="Alves A."/>
        </authorList>
    </citation>
    <scope>NUCLEOTIDE SEQUENCE</scope>
    <source>
        <strain evidence="2">ATCC 34329</strain>
    </source>
</reference>
<feature type="region of interest" description="Disordered" evidence="1">
    <location>
        <begin position="191"/>
        <end position="215"/>
    </location>
</feature>
<proteinExistence type="predicted"/>
<feature type="compositionally biased region" description="Acidic residues" evidence="1">
    <location>
        <begin position="446"/>
        <end position="456"/>
    </location>
</feature>
<feature type="compositionally biased region" description="Pro residues" evidence="1">
    <location>
        <begin position="351"/>
        <end position="363"/>
    </location>
</feature>
<feature type="compositionally biased region" description="Polar residues" evidence="1">
    <location>
        <begin position="264"/>
        <end position="280"/>
    </location>
</feature>